<keyword evidence="5" id="KW-1185">Reference proteome</keyword>
<dbReference type="CDD" id="cd01130">
    <property type="entry name" value="VirB11-like_ATPase"/>
    <property type="match status" value="1"/>
</dbReference>
<dbReference type="Proteomes" id="UP000003157">
    <property type="component" value="Unassembled WGS sequence"/>
</dbReference>
<dbReference type="Gene3D" id="3.30.450.380">
    <property type="match status" value="1"/>
</dbReference>
<dbReference type="EMBL" id="ADKX01000046">
    <property type="protein sequence ID" value="EFW03457.1"/>
    <property type="molecule type" value="Genomic_DNA"/>
</dbReference>
<accession>E7GEK6</accession>
<dbReference type="GO" id="GO:0016887">
    <property type="term" value="F:ATP hydrolysis activity"/>
    <property type="evidence" value="ECO:0007669"/>
    <property type="project" value="InterPro"/>
</dbReference>
<feature type="region of interest" description="Disordered" evidence="2">
    <location>
        <begin position="103"/>
        <end position="135"/>
    </location>
</feature>
<dbReference type="InterPro" id="IPR050921">
    <property type="entry name" value="T4SS_GSP_E_ATPase"/>
</dbReference>
<evidence type="ECO:0000256" key="1">
    <source>
        <dbReference type="ARBA" id="ARBA00006611"/>
    </source>
</evidence>
<dbReference type="eggNOG" id="COG4962">
    <property type="taxonomic scope" value="Bacteria"/>
</dbReference>
<dbReference type="AlphaFoldDB" id="E7GEK6"/>
<feature type="compositionally biased region" description="Polar residues" evidence="2">
    <location>
        <begin position="113"/>
        <end position="133"/>
    </location>
</feature>
<comment type="similarity">
    <text evidence="1">Belongs to the GSP E family.</text>
</comment>
<dbReference type="RefSeq" id="WP_008790230.1">
    <property type="nucleotide sequence ID" value="NZ_AKCB01000004.1"/>
</dbReference>
<dbReference type="HOGENOM" id="CLU_005379_4_3_9"/>
<protein>
    <recommendedName>
        <fullName evidence="3">Bacterial type II secretion system protein E domain-containing protein</fullName>
    </recommendedName>
</protein>
<dbReference type="PANTHER" id="PTHR30486:SF6">
    <property type="entry name" value="TYPE IV PILUS RETRACTATION ATPASE PILT"/>
    <property type="match status" value="1"/>
</dbReference>
<dbReference type="InterPro" id="IPR027417">
    <property type="entry name" value="P-loop_NTPase"/>
</dbReference>
<organism evidence="4 5">
    <name type="scientific">Coprobacillus cateniformis</name>
    <dbReference type="NCBI Taxonomy" id="100884"/>
    <lineage>
        <taxon>Bacteria</taxon>
        <taxon>Bacillati</taxon>
        <taxon>Bacillota</taxon>
        <taxon>Erysipelotrichia</taxon>
        <taxon>Erysipelotrichales</taxon>
        <taxon>Coprobacillaceae</taxon>
        <taxon>Coprobacillus</taxon>
    </lineage>
</organism>
<feature type="domain" description="Bacterial type II secretion system protein E" evidence="3">
    <location>
        <begin position="221"/>
        <end position="506"/>
    </location>
</feature>
<gene>
    <name evidence="4" type="ORF">HMPREF9488_03148</name>
</gene>
<evidence type="ECO:0000256" key="2">
    <source>
        <dbReference type="SAM" id="MobiDB-lite"/>
    </source>
</evidence>
<dbReference type="GeneID" id="78231578"/>
<evidence type="ECO:0000313" key="4">
    <source>
        <dbReference type="EMBL" id="EFW03457.1"/>
    </source>
</evidence>
<dbReference type="Pfam" id="PF00437">
    <property type="entry name" value="T2SSE"/>
    <property type="match status" value="1"/>
</dbReference>
<comment type="caution">
    <text evidence="4">The sequence shown here is derived from an EMBL/GenBank/DDBJ whole genome shotgun (WGS) entry which is preliminary data.</text>
</comment>
<dbReference type="STRING" id="100884.GCA_000269565_03842"/>
<name>E7GEK6_9FIRM</name>
<dbReference type="SUPFAM" id="SSF52540">
    <property type="entry name" value="P-loop containing nucleoside triphosphate hydrolases"/>
    <property type="match status" value="1"/>
</dbReference>
<dbReference type="Gene3D" id="3.40.50.300">
    <property type="entry name" value="P-loop containing nucleotide triphosphate hydrolases"/>
    <property type="match status" value="1"/>
</dbReference>
<dbReference type="InterPro" id="IPR001482">
    <property type="entry name" value="T2SS/T4SS_dom"/>
</dbReference>
<dbReference type="OrthoDB" id="9808272at2"/>
<feature type="compositionally biased region" description="Basic and acidic residues" evidence="2">
    <location>
        <begin position="103"/>
        <end position="112"/>
    </location>
</feature>
<dbReference type="PANTHER" id="PTHR30486">
    <property type="entry name" value="TWITCHING MOTILITY PROTEIN PILT"/>
    <property type="match status" value="1"/>
</dbReference>
<evidence type="ECO:0000259" key="3">
    <source>
        <dbReference type="Pfam" id="PF00437"/>
    </source>
</evidence>
<proteinExistence type="inferred from homology"/>
<feature type="compositionally biased region" description="Polar residues" evidence="2">
    <location>
        <begin position="1"/>
        <end position="35"/>
    </location>
</feature>
<sequence>MKSFNTNINQGMKSIKTPNSQNTGPKNNSLGTMKTLQPKLAKDDVSLQEEIHEVNAKPVIEQSTHSQNFTPLKSFTISRQPQLVQEPVSQIPQQPSHIPEKTLKQEEKEREQNQLSFTQQPFHSSTKVQNDTPIKTDEGLLTPTEFYCLHYELIKEIMENVLTIKYGNRFVQGIDNIDIRLEIESEAFNDVRDYIELKKIQNLDYQYMNEYVQIVFAEAMGLGILEFLLKNKDVDEIIVQEHDNIQAEIHGILTDTEYKFPSFDAALKIVNRIIRPLNKTLDVSNPNVDGQLPDGSRISASIPPVRAEGQISMNIRKFSEKVEPLIFYANKFQSSTPEMVEFIEALVGAKKTIIASGGTGSGKTTFLNSMTYAINKNDRIIVIEDTREIRCQVPRVEYYLVVPGNNEGYKGIGISDIMQMSQRKRPDRIFVGECRGGELNEFLNAANTGHPGSVTSIHANNPRDAFSRMENMLQKNTETKNMTHEAIQRTLSTSIDFIIQTERLVDGKRRITHVTEVLGYGDEGFTKMKQMKLTKADELCDPTRIYMKDVFYFKELNTREVEDNTGKAVLKVDGQFMATGYIPYCIRELRRKGYKFDNEFFNKRVLLEV</sequence>
<evidence type="ECO:0000313" key="5">
    <source>
        <dbReference type="Proteomes" id="UP000003157"/>
    </source>
</evidence>
<reference evidence="4 5" key="1">
    <citation type="submission" date="2010-12" db="EMBL/GenBank/DDBJ databases">
        <title>The Genome Sequence of Coprobacillus sp. strain 29_1.</title>
        <authorList>
            <consortium name="The Broad Institute Genome Sequencing Platform"/>
            <person name="Earl A."/>
            <person name="Ward D."/>
            <person name="Feldgarden M."/>
            <person name="Gevers D."/>
            <person name="Daigneault M."/>
            <person name="Sibley C.D."/>
            <person name="White A."/>
            <person name="Strauss J."/>
            <person name="Allen-Vercoe E."/>
            <person name="Young S.K."/>
            <person name="Zeng Q."/>
            <person name="Gargeya S."/>
            <person name="Fitzgerald M."/>
            <person name="Haas B."/>
            <person name="Abouelleil A."/>
            <person name="Alvarado L."/>
            <person name="Arachchi H.M."/>
            <person name="Berlin A."/>
            <person name="Brown A."/>
            <person name="Chapman S.B."/>
            <person name="Chen Z."/>
            <person name="Dunbar C."/>
            <person name="Freedman E."/>
            <person name="Gearin G."/>
            <person name="Gellesch M."/>
            <person name="Goldberg J."/>
            <person name="Griggs A."/>
            <person name="Gujja S."/>
            <person name="Heilman E."/>
            <person name="Heiman D."/>
            <person name="Howarth C."/>
            <person name="Larson L."/>
            <person name="Lui A."/>
            <person name="MacDonald P.J.P."/>
            <person name="Mehta T."/>
            <person name="Montmayeur A."/>
            <person name="Murphy C."/>
            <person name="Neiman D."/>
            <person name="Pearson M."/>
            <person name="Priest M."/>
            <person name="Roberts A."/>
            <person name="Saif S."/>
            <person name="Shea T."/>
            <person name="Shenoy N."/>
            <person name="Sisk P."/>
            <person name="Stolte C."/>
            <person name="Sykes S."/>
            <person name="White J."/>
            <person name="Yandava C."/>
            <person name="Nusbaum C."/>
            <person name="Birren B."/>
        </authorList>
    </citation>
    <scope>NUCLEOTIDE SEQUENCE [LARGE SCALE GENOMIC DNA]</scope>
    <source>
        <strain evidence="4 5">29_1</strain>
    </source>
</reference>
<feature type="region of interest" description="Disordered" evidence="2">
    <location>
        <begin position="1"/>
        <end position="43"/>
    </location>
</feature>